<dbReference type="AlphaFoldDB" id="A0A2H3BBS8"/>
<protein>
    <submittedName>
        <fullName evidence="1">Uncharacterized protein</fullName>
    </submittedName>
</protein>
<sequence>MIASMRFISILLFYLKHFIHHLNLFSRNATVYAACTETYYYCFLFVVLHTFCSSPVIVHQGWHSSSDQMESPLCSTHYLEISGPSRTRASGWDFMNVISSTRFSEICPYRFYSPLSGNVVIW</sequence>
<reference evidence="2" key="1">
    <citation type="journal article" date="2017" name="Nat. Ecol. Evol.">
        <title>Genome expansion and lineage-specific genetic innovations in the forest pathogenic fungi Armillaria.</title>
        <authorList>
            <person name="Sipos G."/>
            <person name="Prasanna A.N."/>
            <person name="Walter M.C."/>
            <person name="O'Connor E."/>
            <person name="Balint B."/>
            <person name="Krizsan K."/>
            <person name="Kiss B."/>
            <person name="Hess J."/>
            <person name="Varga T."/>
            <person name="Slot J."/>
            <person name="Riley R."/>
            <person name="Boka B."/>
            <person name="Rigling D."/>
            <person name="Barry K."/>
            <person name="Lee J."/>
            <person name="Mihaltcheva S."/>
            <person name="LaButti K."/>
            <person name="Lipzen A."/>
            <person name="Waldron R."/>
            <person name="Moloney N.M."/>
            <person name="Sperisen C."/>
            <person name="Kredics L."/>
            <person name="Vagvoelgyi C."/>
            <person name="Patrignani A."/>
            <person name="Fitzpatrick D."/>
            <person name="Nagy I."/>
            <person name="Doyle S."/>
            <person name="Anderson J.B."/>
            <person name="Grigoriev I.V."/>
            <person name="Gueldener U."/>
            <person name="Muensterkoetter M."/>
            <person name="Nagy L.G."/>
        </authorList>
    </citation>
    <scope>NUCLEOTIDE SEQUENCE [LARGE SCALE GENOMIC DNA]</scope>
    <source>
        <strain evidence="2">28-4</strain>
    </source>
</reference>
<evidence type="ECO:0000313" key="2">
    <source>
        <dbReference type="Proteomes" id="UP000218334"/>
    </source>
</evidence>
<name>A0A2H3BBS8_9AGAR</name>
<dbReference type="Proteomes" id="UP000218334">
    <property type="component" value="Unassembled WGS sequence"/>
</dbReference>
<keyword evidence="2" id="KW-1185">Reference proteome</keyword>
<dbReference type="EMBL" id="KZ293477">
    <property type="protein sequence ID" value="PBK61293.1"/>
    <property type="molecule type" value="Genomic_DNA"/>
</dbReference>
<proteinExistence type="predicted"/>
<organism evidence="1 2">
    <name type="scientific">Armillaria solidipes</name>
    <dbReference type="NCBI Taxonomy" id="1076256"/>
    <lineage>
        <taxon>Eukaryota</taxon>
        <taxon>Fungi</taxon>
        <taxon>Dikarya</taxon>
        <taxon>Basidiomycota</taxon>
        <taxon>Agaricomycotina</taxon>
        <taxon>Agaricomycetes</taxon>
        <taxon>Agaricomycetidae</taxon>
        <taxon>Agaricales</taxon>
        <taxon>Marasmiineae</taxon>
        <taxon>Physalacriaceae</taxon>
        <taxon>Armillaria</taxon>
    </lineage>
</organism>
<accession>A0A2H3BBS8</accession>
<evidence type="ECO:0000313" key="1">
    <source>
        <dbReference type="EMBL" id="PBK61293.1"/>
    </source>
</evidence>
<gene>
    <name evidence="1" type="ORF">ARMSODRAFT_668050</name>
</gene>